<reference evidence="1" key="1">
    <citation type="journal article" date="2014" name="Front. Microbiol.">
        <title>High frequency of phylogenetically diverse reductive dehalogenase-homologous genes in deep subseafloor sedimentary metagenomes.</title>
        <authorList>
            <person name="Kawai M."/>
            <person name="Futagami T."/>
            <person name="Toyoda A."/>
            <person name="Takaki Y."/>
            <person name="Nishi S."/>
            <person name="Hori S."/>
            <person name="Arai W."/>
            <person name="Tsubouchi T."/>
            <person name="Morono Y."/>
            <person name="Uchiyama I."/>
            <person name="Ito T."/>
            <person name="Fujiyama A."/>
            <person name="Inagaki F."/>
            <person name="Takami H."/>
        </authorList>
    </citation>
    <scope>NUCLEOTIDE SEQUENCE</scope>
    <source>
        <strain evidence="1">Expedition CK06-06</strain>
    </source>
</reference>
<dbReference type="InterPro" id="IPR043741">
    <property type="entry name" value="DUF5686"/>
</dbReference>
<comment type="caution">
    <text evidence="1">The sequence shown here is derived from an EMBL/GenBank/DDBJ whole genome shotgun (WGS) entry which is preliminary data.</text>
</comment>
<evidence type="ECO:0008006" key="2">
    <source>
        <dbReference type="Google" id="ProtNLM"/>
    </source>
</evidence>
<gene>
    <name evidence="1" type="ORF">S12H4_11357</name>
</gene>
<proteinExistence type="predicted"/>
<protein>
    <recommendedName>
        <fullName evidence="2">Carboxypeptidase-like regulatory domain-containing protein</fullName>
    </recommendedName>
</protein>
<accession>X1S359</accession>
<dbReference type="AlphaFoldDB" id="X1S359"/>
<feature type="non-terminal residue" evidence="1">
    <location>
        <position position="1"/>
    </location>
</feature>
<dbReference type="Pfam" id="PF18939">
    <property type="entry name" value="DUF5686"/>
    <property type="match status" value="1"/>
</dbReference>
<evidence type="ECO:0000313" key="1">
    <source>
        <dbReference type="EMBL" id="GAI69880.1"/>
    </source>
</evidence>
<sequence length="255" mass="29335">ASGQGTVSNIDGAFSISSSQYIDFLKFSYVGYHPRFIAKEDIQPGETLLIELDRKAYDIAEVRILPGINPAHRIIRLASDNRKLNNPEKQRSFSYTSYSKMYFTMDIDSMFQAGTDSLKSEMDSSRQDLEEFLEKQHLFLMEFVSERKFKPPDKNKEVVTASRVSGFRDPSFTLLASQIQSTSFYDELIMIWDKKYLNPISKGSTKKYLFILEDTVFTEQMDSLFVISYRPLKGRNFDGLKGVLHINSRGYAIQN</sequence>
<feature type="non-terminal residue" evidence="1">
    <location>
        <position position="255"/>
    </location>
</feature>
<organism evidence="1">
    <name type="scientific">marine sediment metagenome</name>
    <dbReference type="NCBI Taxonomy" id="412755"/>
    <lineage>
        <taxon>unclassified sequences</taxon>
        <taxon>metagenomes</taxon>
        <taxon>ecological metagenomes</taxon>
    </lineage>
</organism>
<dbReference type="EMBL" id="BARW01005081">
    <property type="protein sequence ID" value="GAI69880.1"/>
    <property type="molecule type" value="Genomic_DNA"/>
</dbReference>
<name>X1S359_9ZZZZ</name>